<dbReference type="InterPro" id="IPR000742">
    <property type="entry name" value="EGF"/>
</dbReference>
<evidence type="ECO:0000256" key="5">
    <source>
        <dbReference type="ARBA" id="ARBA00023180"/>
    </source>
</evidence>
<feature type="domain" description="EGF-like" evidence="7">
    <location>
        <begin position="398"/>
        <end position="434"/>
    </location>
</feature>
<name>A0ABD3WLM0_SINWO</name>
<dbReference type="PROSITE" id="PS00022">
    <property type="entry name" value="EGF_1"/>
    <property type="match status" value="2"/>
</dbReference>
<dbReference type="SMART" id="SM00181">
    <property type="entry name" value="EGF"/>
    <property type="match status" value="3"/>
</dbReference>
<evidence type="ECO:0000313" key="8">
    <source>
        <dbReference type="EMBL" id="KAL3874862.1"/>
    </source>
</evidence>
<dbReference type="AlphaFoldDB" id="A0ABD3WLM0"/>
<accession>A0ABD3WLM0</accession>
<dbReference type="InterPro" id="IPR001881">
    <property type="entry name" value="EGF-like_Ca-bd_dom"/>
</dbReference>
<dbReference type="InterPro" id="IPR018097">
    <property type="entry name" value="EGF_Ca-bd_CS"/>
</dbReference>
<dbReference type="SMART" id="SM00179">
    <property type="entry name" value="EGF_CA"/>
    <property type="match status" value="3"/>
</dbReference>
<reference evidence="8 9" key="1">
    <citation type="submission" date="2024-11" db="EMBL/GenBank/DDBJ databases">
        <title>Chromosome-level genome assembly of the freshwater bivalve Anodonta woodiana.</title>
        <authorList>
            <person name="Chen X."/>
        </authorList>
    </citation>
    <scope>NUCLEOTIDE SEQUENCE [LARGE SCALE GENOMIC DNA]</scope>
    <source>
        <strain evidence="8">MN2024</strain>
        <tissue evidence="8">Gills</tissue>
    </source>
</reference>
<dbReference type="EMBL" id="JBJQND010000006">
    <property type="protein sequence ID" value="KAL3874862.1"/>
    <property type="molecule type" value="Genomic_DNA"/>
</dbReference>
<dbReference type="Gene3D" id="2.10.25.10">
    <property type="entry name" value="Laminin"/>
    <property type="match status" value="2"/>
</dbReference>
<keyword evidence="2" id="KW-0732">Signal</keyword>
<evidence type="ECO:0000256" key="3">
    <source>
        <dbReference type="ARBA" id="ARBA00022737"/>
    </source>
</evidence>
<dbReference type="GO" id="GO:0000902">
    <property type="term" value="P:cell morphogenesis"/>
    <property type="evidence" value="ECO:0007669"/>
    <property type="project" value="UniProtKB-ARBA"/>
</dbReference>
<feature type="disulfide bond" evidence="6">
    <location>
        <begin position="462"/>
        <end position="471"/>
    </location>
</feature>
<dbReference type="Proteomes" id="UP001634394">
    <property type="component" value="Unassembled WGS sequence"/>
</dbReference>
<comment type="caution">
    <text evidence="6">Lacks conserved residue(s) required for the propagation of feature annotation.</text>
</comment>
<feature type="domain" description="EGF-like" evidence="7">
    <location>
        <begin position="436"/>
        <end position="472"/>
    </location>
</feature>
<feature type="non-terminal residue" evidence="8">
    <location>
        <position position="1"/>
    </location>
</feature>
<evidence type="ECO:0000259" key="7">
    <source>
        <dbReference type="PROSITE" id="PS50026"/>
    </source>
</evidence>
<organism evidence="8 9">
    <name type="scientific">Sinanodonta woodiana</name>
    <name type="common">Chinese pond mussel</name>
    <name type="synonym">Anodonta woodiana</name>
    <dbReference type="NCBI Taxonomy" id="1069815"/>
    <lineage>
        <taxon>Eukaryota</taxon>
        <taxon>Metazoa</taxon>
        <taxon>Spiralia</taxon>
        <taxon>Lophotrochozoa</taxon>
        <taxon>Mollusca</taxon>
        <taxon>Bivalvia</taxon>
        <taxon>Autobranchia</taxon>
        <taxon>Heteroconchia</taxon>
        <taxon>Palaeoheterodonta</taxon>
        <taxon>Unionida</taxon>
        <taxon>Unionoidea</taxon>
        <taxon>Unionidae</taxon>
        <taxon>Unioninae</taxon>
        <taxon>Sinanodonta</taxon>
    </lineage>
</organism>
<protein>
    <recommendedName>
        <fullName evidence="7">EGF-like domain-containing protein</fullName>
    </recommendedName>
</protein>
<dbReference type="Pfam" id="PF12661">
    <property type="entry name" value="hEGF"/>
    <property type="match status" value="1"/>
</dbReference>
<comment type="caution">
    <text evidence="8">The sequence shown here is derived from an EMBL/GenBank/DDBJ whole genome shotgun (WGS) entry which is preliminary data.</text>
</comment>
<gene>
    <name evidence="8" type="ORF">ACJMK2_037819</name>
</gene>
<evidence type="ECO:0000313" key="9">
    <source>
        <dbReference type="Proteomes" id="UP001634394"/>
    </source>
</evidence>
<evidence type="ECO:0000256" key="1">
    <source>
        <dbReference type="ARBA" id="ARBA00022536"/>
    </source>
</evidence>
<dbReference type="PROSITE" id="PS01186">
    <property type="entry name" value="EGF_2"/>
    <property type="match status" value="2"/>
</dbReference>
<dbReference type="FunFam" id="2.10.25.10:FF:000230">
    <property type="entry name" value="Delta-like protein"/>
    <property type="match status" value="1"/>
</dbReference>
<dbReference type="PROSITE" id="PS01187">
    <property type="entry name" value="EGF_CA"/>
    <property type="match status" value="1"/>
</dbReference>
<dbReference type="InterPro" id="IPR013032">
    <property type="entry name" value="EGF-like_CS"/>
</dbReference>
<evidence type="ECO:0000256" key="2">
    <source>
        <dbReference type="ARBA" id="ARBA00022729"/>
    </source>
</evidence>
<keyword evidence="4 6" id="KW-1015">Disulfide bond</keyword>
<dbReference type="GO" id="GO:0042063">
    <property type="term" value="P:gliogenesis"/>
    <property type="evidence" value="ECO:0007669"/>
    <property type="project" value="UniProtKB-ARBA"/>
</dbReference>
<dbReference type="CDD" id="cd00054">
    <property type="entry name" value="EGF_CA"/>
    <property type="match status" value="3"/>
</dbReference>
<keyword evidence="9" id="KW-1185">Reference proteome</keyword>
<dbReference type="GO" id="GO:0048666">
    <property type="term" value="P:neuron development"/>
    <property type="evidence" value="ECO:0007669"/>
    <property type="project" value="UniProtKB-ARBA"/>
</dbReference>
<dbReference type="GO" id="GO:0005886">
    <property type="term" value="C:plasma membrane"/>
    <property type="evidence" value="ECO:0007669"/>
    <property type="project" value="UniProtKB-ARBA"/>
</dbReference>
<dbReference type="FunFam" id="2.10.25.10:FF:000143">
    <property type="entry name" value="Protein crumbs 1"/>
    <property type="match status" value="1"/>
</dbReference>
<keyword evidence="1 6" id="KW-0245">EGF-like domain</keyword>
<dbReference type="Pfam" id="PF00008">
    <property type="entry name" value="EGF"/>
    <property type="match status" value="2"/>
</dbReference>
<evidence type="ECO:0000256" key="6">
    <source>
        <dbReference type="PROSITE-ProRule" id="PRU00076"/>
    </source>
</evidence>
<dbReference type="InterPro" id="IPR051022">
    <property type="entry name" value="Notch_Cell-Fate_Det"/>
</dbReference>
<dbReference type="PANTHER" id="PTHR24049">
    <property type="entry name" value="CRUMBS FAMILY MEMBER"/>
    <property type="match status" value="1"/>
</dbReference>
<dbReference type="InterPro" id="IPR000152">
    <property type="entry name" value="EGF-type_Asp/Asn_hydroxyl_site"/>
</dbReference>
<dbReference type="PROSITE" id="PS00010">
    <property type="entry name" value="ASX_HYDROXYL"/>
    <property type="match status" value="2"/>
</dbReference>
<sequence length="483" mass="53275">VKFTFRIAWEKGTGPCGPGCTEADIKMTGDVSLPMLRGLQWKCTSGNANVQLGDVNYIMTSISRKPNGWEQGEGFFKHRPIGTGPFSVSLENFSWVPPNSSASSSLGYIKTVVNLNIRGDTKKPNGSPYASLPSVIGIQYNCISTIKLPVDDPDADLIRCRWAEPEECRMGCTNVPPNTVILDRVACTLTVHAHASAGYLPNQNYRLTLVVEDFPEYVLDFGGQNLTRRHMMSSVPLQFSVKVLPLFESCNITRNGVKFVLPNLVHRISYGAAEINNNSLVRAPMYLAYDNNETEFMASVPARTSNTMKPDNYNRTNVIQFLSEMFPQLPDQAGDNQFCAWANDKNGITTDPRCVVENIDDENNCPITFCKNNGTCINLYHREKCRCPFGFKPPDCIQSVSCIDFPCENNATCTNTGKDYTCVCIPGFTGADCEHEVNECASNPCQNNGTCLDLRNGFQCICQASYAGYRCENGNGCLVSNIG</sequence>
<feature type="disulfide bond" evidence="6">
    <location>
        <begin position="387"/>
        <end position="396"/>
    </location>
</feature>
<dbReference type="PROSITE" id="PS50026">
    <property type="entry name" value="EGF_3"/>
    <property type="match status" value="3"/>
</dbReference>
<dbReference type="SUPFAM" id="SSF57196">
    <property type="entry name" value="EGF/Laminin"/>
    <property type="match status" value="3"/>
</dbReference>
<proteinExistence type="predicted"/>
<evidence type="ECO:0000256" key="4">
    <source>
        <dbReference type="ARBA" id="ARBA00023157"/>
    </source>
</evidence>
<keyword evidence="5" id="KW-0325">Glycoprotein</keyword>
<keyword evidence="3" id="KW-0677">Repeat</keyword>
<feature type="domain" description="EGF-like" evidence="7">
    <location>
        <begin position="361"/>
        <end position="397"/>
    </location>
</feature>
<feature type="disulfide bond" evidence="6">
    <location>
        <begin position="424"/>
        <end position="433"/>
    </location>
</feature>